<feature type="binding site" evidence="4">
    <location>
        <position position="104"/>
    </location>
    <ligand>
        <name>Mg(2+)</name>
        <dbReference type="ChEBI" id="CHEBI:18420"/>
        <label>1</label>
        <note>catalytic</note>
    </ligand>
</feature>
<evidence type="ECO:0000313" key="7">
    <source>
        <dbReference type="Proteomes" id="UP000242287"/>
    </source>
</evidence>
<accession>A0A2A9NQM9</accession>
<dbReference type="UniPathway" id="UPA00823">
    <property type="reaction ID" value="UER00788"/>
</dbReference>
<gene>
    <name evidence="6" type="ORF">AMATHDRAFT_2900</name>
</gene>
<dbReference type="EMBL" id="KZ301986">
    <property type="protein sequence ID" value="PFH51624.1"/>
    <property type="molecule type" value="Genomic_DNA"/>
</dbReference>
<dbReference type="GO" id="GO:0046854">
    <property type="term" value="P:phosphatidylinositol phosphate biosynthetic process"/>
    <property type="evidence" value="ECO:0007669"/>
    <property type="project" value="InterPro"/>
</dbReference>
<dbReference type="GO" id="GO:0008934">
    <property type="term" value="F:inositol monophosphate 1-phosphatase activity"/>
    <property type="evidence" value="ECO:0007669"/>
    <property type="project" value="InterPro"/>
</dbReference>
<protein>
    <recommendedName>
        <fullName evidence="5">Inositol-1-monophosphatase</fullName>
        <ecNumber evidence="5">3.1.3.25</ecNumber>
    </recommendedName>
</protein>
<feature type="binding site" evidence="4">
    <location>
        <position position="105"/>
    </location>
    <ligand>
        <name>Mg(2+)</name>
        <dbReference type="ChEBI" id="CHEBI:18420"/>
        <label>1</label>
        <note>catalytic</note>
    </ligand>
</feature>
<dbReference type="OrthoDB" id="10254945at2759"/>
<proteinExistence type="inferred from homology"/>
<organism evidence="6 7">
    <name type="scientific">Amanita thiersii Skay4041</name>
    <dbReference type="NCBI Taxonomy" id="703135"/>
    <lineage>
        <taxon>Eukaryota</taxon>
        <taxon>Fungi</taxon>
        <taxon>Dikarya</taxon>
        <taxon>Basidiomycota</taxon>
        <taxon>Agaricomycotina</taxon>
        <taxon>Agaricomycetes</taxon>
        <taxon>Agaricomycetidae</taxon>
        <taxon>Agaricales</taxon>
        <taxon>Pluteineae</taxon>
        <taxon>Amanitaceae</taxon>
        <taxon>Amanita</taxon>
    </lineage>
</organism>
<comment type="similarity">
    <text evidence="1 5">Belongs to the inositol monophosphatase superfamily.</text>
</comment>
<dbReference type="EC" id="3.1.3.25" evidence="5"/>
<comment type="catalytic activity">
    <reaction evidence="5">
        <text>a myo-inositol phosphate + H2O = myo-inositol + phosphate</text>
        <dbReference type="Rhea" id="RHEA:24056"/>
        <dbReference type="ChEBI" id="CHEBI:15377"/>
        <dbReference type="ChEBI" id="CHEBI:17268"/>
        <dbReference type="ChEBI" id="CHEBI:43474"/>
        <dbReference type="ChEBI" id="CHEBI:84139"/>
        <dbReference type="EC" id="3.1.3.25"/>
    </reaction>
</comment>
<comment type="cofactor">
    <cofactor evidence="4 5">
        <name>Mg(2+)</name>
        <dbReference type="ChEBI" id="CHEBI:18420"/>
    </cofactor>
</comment>
<dbReference type="InterPro" id="IPR000760">
    <property type="entry name" value="Inositol_monophosphatase-like"/>
</dbReference>
<dbReference type="AlphaFoldDB" id="A0A2A9NQM9"/>
<evidence type="ECO:0000256" key="2">
    <source>
        <dbReference type="ARBA" id="ARBA00022723"/>
    </source>
</evidence>
<dbReference type="CDD" id="cd01639">
    <property type="entry name" value="IMPase"/>
    <property type="match status" value="1"/>
</dbReference>
<evidence type="ECO:0000313" key="6">
    <source>
        <dbReference type="EMBL" id="PFH51624.1"/>
    </source>
</evidence>
<dbReference type="InterPro" id="IPR033942">
    <property type="entry name" value="IMPase"/>
</dbReference>
<comment type="pathway">
    <text evidence="5">Polyol metabolism; myo-inositol biosynthesis; myo-inositol from D-glucose 6-phosphate: step 2/2.</text>
</comment>
<dbReference type="Proteomes" id="UP000242287">
    <property type="component" value="Unassembled WGS sequence"/>
</dbReference>
<dbReference type="STRING" id="703135.A0A2A9NQM9"/>
<keyword evidence="7" id="KW-1185">Reference proteome</keyword>
<dbReference type="InterPro" id="IPR020550">
    <property type="entry name" value="Inositol_monophosphatase_CS"/>
</dbReference>
<evidence type="ECO:0000256" key="3">
    <source>
        <dbReference type="ARBA" id="ARBA00022842"/>
    </source>
</evidence>
<evidence type="ECO:0000256" key="4">
    <source>
        <dbReference type="PIRSR" id="PIRSR600760-2"/>
    </source>
</evidence>
<keyword evidence="3 4" id="KW-0460">Magnesium</keyword>
<sequence>MTFTYTISELEELHAFACGVARLAGNFLREEQVRRRRASALRTKEKQNSVDLVTSSDVAVEKMIRQSIQSRYPDHAFIGEESYSASKERRFLLEDGPTWIVDPIDGTVNMIHMFPMAAISIGWCINSIPTIGVVYAPFLGGTLYSAIYHPRGGAWLSEFGPCGPMTSLPLISPPPPLPGSTKGCLYVGEWGKDRRDHPGSLLNKRAANFLNMAAELGGRDGKGGMVHGIRSLGSATMDLVYVASGQADVMFEAGGCWEWDVCAGIAILLQTGGIVVDANPPEGLSKDDPIPMVCIGSRRYLAVRGCSKDAEGRSPRQQQEALVREVWRKTERIQSRR</sequence>
<dbReference type="FunFam" id="3.30.540.10:FF:000004">
    <property type="entry name" value="Inositol-1-monophosphatase"/>
    <property type="match status" value="1"/>
</dbReference>
<name>A0A2A9NQM9_9AGAR</name>
<dbReference type="GO" id="GO:0046872">
    <property type="term" value="F:metal ion binding"/>
    <property type="evidence" value="ECO:0007669"/>
    <property type="project" value="UniProtKB-KW"/>
</dbReference>
<evidence type="ECO:0000256" key="1">
    <source>
        <dbReference type="ARBA" id="ARBA00009759"/>
    </source>
</evidence>
<dbReference type="GO" id="GO:0007165">
    <property type="term" value="P:signal transduction"/>
    <property type="evidence" value="ECO:0007669"/>
    <property type="project" value="TreeGrafter"/>
</dbReference>
<dbReference type="Gene3D" id="3.40.190.80">
    <property type="match status" value="1"/>
</dbReference>
<dbReference type="GO" id="GO:0006021">
    <property type="term" value="P:inositol biosynthetic process"/>
    <property type="evidence" value="ECO:0007669"/>
    <property type="project" value="UniProtKB-UniPathway"/>
</dbReference>
<feature type="binding site" evidence="4">
    <location>
        <position position="260"/>
    </location>
    <ligand>
        <name>Mg(2+)</name>
        <dbReference type="ChEBI" id="CHEBI:18420"/>
        <label>1</label>
        <note>catalytic</note>
    </ligand>
</feature>
<dbReference type="PANTHER" id="PTHR20854">
    <property type="entry name" value="INOSITOL MONOPHOSPHATASE"/>
    <property type="match status" value="1"/>
</dbReference>
<reference evidence="6 7" key="1">
    <citation type="submission" date="2014-02" db="EMBL/GenBank/DDBJ databases">
        <title>Transposable element dynamics among asymbiotic and ectomycorrhizal Amanita fungi.</title>
        <authorList>
            <consortium name="DOE Joint Genome Institute"/>
            <person name="Hess J."/>
            <person name="Skrede I."/>
            <person name="Wolfe B."/>
            <person name="LaButti K."/>
            <person name="Ohm R.A."/>
            <person name="Grigoriev I.V."/>
            <person name="Pringle A."/>
        </authorList>
    </citation>
    <scope>NUCLEOTIDE SEQUENCE [LARGE SCALE GENOMIC DNA]</scope>
    <source>
        <strain evidence="6 7">SKay4041</strain>
    </source>
</reference>
<evidence type="ECO:0000256" key="5">
    <source>
        <dbReference type="RuleBase" id="RU364068"/>
    </source>
</evidence>
<dbReference type="PRINTS" id="PR00377">
    <property type="entry name" value="IMPHPHTASES"/>
</dbReference>
<dbReference type="Pfam" id="PF00459">
    <property type="entry name" value="Inositol_P"/>
    <property type="match status" value="1"/>
</dbReference>
<keyword evidence="5" id="KW-0378">Hydrolase</keyword>
<feature type="binding site" evidence="4">
    <location>
        <position position="80"/>
    </location>
    <ligand>
        <name>Mg(2+)</name>
        <dbReference type="ChEBI" id="CHEBI:18420"/>
        <label>1</label>
        <note>catalytic</note>
    </ligand>
</feature>
<keyword evidence="2 4" id="KW-0479">Metal-binding</keyword>
<dbReference type="PROSITE" id="PS00630">
    <property type="entry name" value="IMP_2"/>
    <property type="match status" value="1"/>
</dbReference>
<dbReference type="SUPFAM" id="SSF56655">
    <property type="entry name" value="Carbohydrate phosphatase"/>
    <property type="match status" value="1"/>
</dbReference>
<dbReference type="PANTHER" id="PTHR20854:SF39">
    <property type="entry name" value="PROTEIN QUTG"/>
    <property type="match status" value="1"/>
</dbReference>
<feature type="binding site" evidence="4">
    <location>
        <position position="102"/>
    </location>
    <ligand>
        <name>Mg(2+)</name>
        <dbReference type="ChEBI" id="CHEBI:18420"/>
        <label>1</label>
        <note>catalytic</note>
    </ligand>
</feature>
<dbReference type="Gene3D" id="3.30.540.10">
    <property type="entry name" value="Fructose-1,6-Bisphosphatase, subunit A, domain 1"/>
    <property type="match status" value="1"/>
</dbReference>